<feature type="modified residue" description="4-aspartylphosphate" evidence="2">
    <location>
        <position position="62"/>
    </location>
</feature>
<feature type="domain" description="Response regulatory" evidence="3">
    <location>
        <begin position="5"/>
        <end position="128"/>
    </location>
</feature>
<dbReference type="OrthoDB" id="109585at2"/>
<keyword evidence="1 2" id="KW-0597">Phosphoprotein</keyword>
<dbReference type="SUPFAM" id="SSF52172">
    <property type="entry name" value="CheY-like"/>
    <property type="match status" value="1"/>
</dbReference>
<reference evidence="4 5" key="1">
    <citation type="submission" date="2007-03" db="EMBL/GenBank/DDBJ databases">
        <authorList>
            <person name="Stal L."/>
            <person name="Ferriera S."/>
            <person name="Johnson J."/>
            <person name="Kravitz S."/>
            <person name="Beeson K."/>
            <person name="Sutton G."/>
            <person name="Rogers Y.-H."/>
            <person name="Friedman R."/>
            <person name="Frazier M."/>
            <person name="Venter J.C."/>
        </authorList>
    </citation>
    <scope>NUCLEOTIDE SEQUENCE [LARGE SCALE GENOMIC DNA]</scope>
    <source>
        <strain evidence="4 5">CCY0110</strain>
    </source>
</reference>
<evidence type="ECO:0000256" key="2">
    <source>
        <dbReference type="PROSITE-ProRule" id="PRU00169"/>
    </source>
</evidence>
<dbReference type="Pfam" id="PF00072">
    <property type="entry name" value="Response_reg"/>
    <property type="match status" value="1"/>
</dbReference>
<accession>A3IYP7</accession>
<evidence type="ECO:0000313" key="5">
    <source>
        <dbReference type="Proteomes" id="UP000003781"/>
    </source>
</evidence>
<protein>
    <submittedName>
        <fullName evidence="4">Two-component response regulator</fullName>
    </submittedName>
</protein>
<evidence type="ECO:0000259" key="3">
    <source>
        <dbReference type="PROSITE" id="PS50110"/>
    </source>
</evidence>
<evidence type="ECO:0000256" key="1">
    <source>
        <dbReference type="ARBA" id="ARBA00022553"/>
    </source>
</evidence>
<dbReference type="Proteomes" id="UP000003781">
    <property type="component" value="Unassembled WGS sequence"/>
</dbReference>
<organism evidence="4 5">
    <name type="scientific">Crocosphaera chwakensis CCY0110</name>
    <dbReference type="NCBI Taxonomy" id="391612"/>
    <lineage>
        <taxon>Bacteria</taxon>
        <taxon>Bacillati</taxon>
        <taxon>Cyanobacteriota</taxon>
        <taxon>Cyanophyceae</taxon>
        <taxon>Oscillatoriophycideae</taxon>
        <taxon>Chroococcales</taxon>
        <taxon>Aphanothecaceae</taxon>
        <taxon>Crocosphaera</taxon>
        <taxon>Crocosphaera chwakensis</taxon>
    </lineage>
</organism>
<proteinExistence type="predicted"/>
<dbReference type="InterPro" id="IPR050595">
    <property type="entry name" value="Bact_response_regulator"/>
</dbReference>
<dbReference type="GO" id="GO:0000160">
    <property type="term" value="P:phosphorelay signal transduction system"/>
    <property type="evidence" value="ECO:0007669"/>
    <property type="project" value="InterPro"/>
</dbReference>
<dbReference type="Gene3D" id="3.40.50.2300">
    <property type="match status" value="1"/>
</dbReference>
<sequence>MLDKAILCVDDEQIVLISLRDQITKNFGDQYLCEIAESVDEAWEIIEELEIEKIKILIIVSDWLMPGVRGDDFLIQVHRLFPQIITVMLTGHADEAAIQRVREEGNLFACIPKPWSESTLIKTITLGLEQDDN</sequence>
<dbReference type="PROSITE" id="PS50110">
    <property type="entry name" value="RESPONSE_REGULATORY"/>
    <property type="match status" value="1"/>
</dbReference>
<dbReference type="InterPro" id="IPR001789">
    <property type="entry name" value="Sig_transdc_resp-reg_receiver"/>
</dbReference>
<gene>
    <name evidence="4" type="ORF">CY0110_05012</name>
</gene>
<dbReference type="EMBL" id="AAXW01000085">
    <property type="protein sequence ID" value="EAZ88400.1"/>
    <property type="molecule type" value="Genomic_DNA"/>
</dbReference>
<dbReference type="AlphaFoldDB" id="A3IYP7"/>
<dbReference type="eggNOG" id="COG0784">
    <property type="taxonomic scope" value="Bacteria"/>
</dbReference>
<dbReference type="SMART" id="SM00448">
    <property type="entry name" value="REC"/>
    <property type="match status" value="1"/>
</dbReference>
<name>A3IYP7_9CHRO</name>
<dbReference type="RefSeq" id="WP_008278513.1">
    <property type="nucleotide sequence ID" value="NZ_AAXW01000085.1"/>
</dbReference>
<evidence type="ECO:0000313" key="4">
    <source>
        <dbReference type="EMBL" id="EAZ88400.1"/>
    </source>
</evidence>
<comment type="caution">
    <text evidence="4">The sequence shown here is derived from an EMBL/GenBank/DDBJ whole genome shotgun (WGS) entry which is preliminary data.</text>
</comment>
<keyword evidence="5" id="KW-1185">Reference proteome</keyword>
<dbReference type="PANTHER" id="PTHR44591">
    <property type="entry name" value="STRESS RESPONSE REGULATOR PROTEIN 1"/>
    <property type="match status" value="1"/>
</dbReference>
<dbReference type="PANTHER" id="PTHR44591:SF19">
    <property type="entry name" value="TWO-COMPONENT RESPONSE REGULATOR-RELATED"/>
    <property type="match status" value="1"/>
</dbReference>
<dbReference type="InterPro" id="IPR011006">
    <property type="entry name" value="CheY-like_superfamily"/>
</dbReference>